<feature type="domain" description="Rhamnogalacturonase A/B/Epimerase-like pectate lyase" evidence="2">
    <location>
        <begin position="398"/>
        <end position="466"/>
    </location>
</feature>
<feature type="signal peptide" evidence="1">
    <location>
        <begin position="1"/>
        <end position="22"/>
    </location>
</feature>
<evidence type="ECO:0000313" key="3">
    <source>
        <dbReference type="EMBL" id="PHH54561.1"/>
    </source>
</evidence>
<dbReference type="FunFam" id="2.160.20.10:FF:000023">
    <property type="entry name" value="Exo-beta-1,3-glucanase Exg0"/>
    <property type="match status" value="1"/>
</dbReference>
<dbReference type="InterPro" id="IPR012334">
    <property type="entry name" value="Pectin_lyas_fold"/>
</dbReference>
<sequence>MHWQLSPLAAALLALAADSASAYWMEDIKHQGISAYAPSPDYTVFRNVRDFGAKGDGVTDDTAAINLAISSGGRCAPGDCLGSTVTPAVVYFPPGTYSISSSIIDYFYTQIIGDPTDLPVIKGASNFSTDSLAGGLIDANPLVDGKLAWKAVNVFFRQIRNLVLDMSEIPAEASALGLHWPSSQATSVNNIVFRMSEADGNQHTGLRVDSGSGGYVGDLVFYGGMVGAEFNNQQYTARNLSFSNTQTAIKQMWNWSWTFKSLSIYNSTVGIEMTSGSTGSMTVLDSKFTKVTGAGIKCTYGSSEKNPHAGSLLIENTVFKDVPNILVNSDKTIMAGSDESTVVDGYMNGNTYNPSGPEVLLEVDPSHQEAPLTLKDSVTGKYYERSKPYYETFSASQFVSARSSGAKGDGKTDDTDALNELFASCAAKPDTIVFVDAGTYLVTDTIFIPPGAKIVGEALASIIMASGPKFQDINEPYPVVQVGKPGQRGRIEWSDMVISTRGACAGAKLIEYNLYSPGIPSGVWDVHVRVGGFAGTNLMLEDCPATTDSDVINENCIASHTSLHITESASGLYHENCWIWVSDHDLEDPSYSQITIYAGRGVFIESKDGRIWISGSGSEHHVLYQYQLANTKDIYMGLIQSETPYFQPNPPASRPFPVLPSMSDPDFKTYCESRQDDPAPCEMAWGLRVLSSKDVVVYGAGLYSFFNNYSTSCSAEDAQASCQARIFDIEGGSTGIGLVVYNLNTVGTKNMVTRNGVDIAKYSDNMNGFTQTLVMFKDNA</sequence>
<protein>
    <submittedName>
        <fullName evidence="3">Glucan 1,3-beta-glucosidase</fullName>
    </submittedName>
</protein>
<evidence type="ECO:0000256" key="1">
    <source>
        <dbReference type="SAM" id="SignalP"/>
    </source>
</evidence>
<feature type="domain" description="Rhamnogalacturonase A/B/Epimerase-like pectate lyase" evidence="2">
    <location>
        <begin position="45"/>
        <end position="272"/>
    </location>
</feature>
<dbReference type="PANTHER" id="PTHR33928:SF2">
    <property type="entry name" value="PECTATE LYASE SUPERFAMILY PROTEIN DOMAIN-CONTAINING PROTEIN-RELATED"/>
    <property type="match status" value="1"/>
</dbReference>
<dbReference type="InterPro" id="IPR039279">
    <property type="entry name" value="QRT3-like"/>
</dbReference>
<dbReference type="Proteomes" id="UP000222788">
    <property type="component" value="Unassembled WGS sequence"/>
</dbReference>
<reference evidence="3 4" key="1">
    <citation type="journal article" date="2013" name="Fungal Biol.">
        <title>Analysis of microsatellite markers in the genome of the plant pathogen Ceratocystis fimbriata.</title>
        <authorList>
            <person name="Simpson M.C."/>
            <person name="Wilken P.M."/>
            <person name="Coetzee M.P."/>
            <person name="Wingfield M.J."/>
            <person name="Wingfield B.D."/>
        </authorList>
    </citation>
    <scope>NUCLEOTIDE SEQUENCE [LARGE SCALE GENOMIC DNA]</scope>
    <source>
        <strain evidence="3 4">CBS 114723</strain>
    </source>
</reference>
<dbReference type="Pfam" id="PF12708">
    <property type="entry name" value="Pect-lyase_RHGA_epim"/>
    <property type="match status" value="2"/>
</dbReference>
<dbReference type="SUPFAM" id="SSF51126">
    <property type="entry name" value="Pectin lyase-like"/>
    <property type="match status" value="2"/>
</dbReference>
<dbReference type="InterPro" id="IPR011050">
    <property type="entry name" value="Pectin_lyase_fold/virulence"/>
</dbReference>
<keyword evidence="1" id="KW-0732">Signal</keyword>
<keyword evidence="4" id="KW-1185">Reference proteome</keyword>
<dbReference type="PANTHER" id="PTHR33928">
    <property type="entry name" value="POLYGALACTURONASE QRT3"/>
    <property type="match status" value="1"/>
</dbReference>
<accession>A0A2C5XCN3</accession>
<reference evidence="3 4" key="2">
    <citation type="journal article" date="2013" name="IMA Fungus">
        <title>IMA Genome-F 1: Ceratocystis fimbriata: Draft nuclear genome sequence for the plant pathogen, Ceratocystis fimbriata.</title>
        <authorList>
            <person name="Wilken P.M."/>
            <person name="Steenkamp E.T."/>
            <person name="Wingfield M.J."/>
            <person name="de Beer Z.W."/>
            <person name="Wingfield B.D."/>
        </authorList>
    </citation>
    <scope>NUCLEOTIDE SEQUENCE [LARGE SCALE GENOMIC DNA]</scope>
    <source>
        <strain evidence="3 4">CBS 114723</strain>
    </source>
</reference>
<dbReference type="AlphaFoldDB" id="A0A2C5XCN3"/>
<proteinExistence type="predicted"/>
<name>A0A2C5XCN3_9PEZI</name>
<evidence type="ECO:0000259" key="2">
    <source>
        <dbReference type="Pfam" id="PF12708"/>
    </source>
</evidence>
<organism evidence="3 4">
    <name type="scientific">Ceratocystis fimbriata CBS 114723</name>
    <dbReference type="NCBI Taxonomy" id="1035309"/>
    <lineage>
        <taxon>Eukaryota</taxon>
        <taxon>Fungi</taxon>
        <taxon>Dikarya</taxon>
        <taxon>Ascomycota</taxon>
        <taxon>Pezizomycotina</taxon>
        <taxon>Sordariomycetes</taxon>
        <taxon>Hypocreomycetidae</taxon>
        <taxon>Microascales</taxon>
        <taxon>Ceratocystidaceae</taxon>
        <taxon>Ceratocystis</taxon>
    </lineage>
</organism>
<feature type="chain" id="PRO_5012790255" evidence="1">
    <location>
        <begin position="23"/>
        <end position="780"/>
    </location>
</feature>
<dbReference type="OrthoDB" id="1046782at2759"/>
<gene>
    <name evidence="3" type="primary">EXG1_0</name>
    <name evidence="3" type="ORF">CFIMG_003546RA</name>
</gene>
<evidence type="ECO:0000313" key="4">
    <source>
        <dbReference type="Proteomes" id="UP000222788"/>
    </source>
</evidence>
<dbReference type="STRING" id="1035309.A0A2C5XCN3"/>
<dbReference type="InterPro" id="IPR024535">
    <property type="entry name" value="RHGA/B-epi-like_pectate_lyase"/>
</dbReference>
<dbReference type="GO" id="GO:0004650">
    <property type="term" value="F:polygalacturonase activity"/>
    <property type="evidence" value="ECO:0007669"/>
    <property type="project" value="InterPro"/>
</dbReference>
<dbReference type="Gene3D" id="2.160.20.10">
    <property type="entry name" value="Single-stranded right-handed beta-helix, Pectin lyase-like"/>
    <property type="match status" value="2"/>
</dbReference>
<dbReference type="CDD" id="cd23668">
    <property type="entry name" value="GH55_beta13glucanase-like"/>
    <property type="match status" value="1"/>
</dbReference>
<dbReference type="EMBL" id="APWK03000024">
    <property type="protein sequence ID" value="PHH54561.1"/>
    <property type="molecule type" value="Genomic_DNA"/>
</dbReference>
<comment type="caution">
    <text evidence="3">The sequence shown here is derived from an EMBL/GenBank/DDBJ whole genome shotgun (WGS) entry which is preliminary data.</text>
</comment>